<protein>
    <submittedName>
        <fullName evidence="2">Uncharacterized protein</fullName>
    </submittedName>
</protein>
<evidence type="ECO:0000313" key="3">
    <source>
        <dbReference type="Proteomes" id="UP000276834"/>
    </source>
</evidence>
<feature type="region of interest" description="Disordered" evidence="1">
    <location>
        <begin position="81"/>
        <end position="100"/>
    </location>
</feature>
<dbReference type="Proteomes" id="UP000276834">
    <property type="component" value="Unassembled WGS sequence"/>
</dbReference>
<gene>
    <name evidence="2" type="ORF">DV515_00006651</name>
</gene>
<name>A0A3L8SKC8_CHLGU</name>
<evidence type="ECO:0000313" key="2">
    <source>
        <dbReference type="EMBL" id="RLW03266.1"/>
    </source>
</evidence>
<organism evidence="2 3">
    <name type="scientific">Chloebia gouldiae</name>
    <name type="common">Gouldian finch</name>
    <name type="synonym">Erythrura gouldiae</name>
    <dbReference type="NCBI Taxonomy" id="44316"/>
    <lineage>
        <taxon>Eukaryota</taxon>
        <taxon>Metazoa</taxon>
        <taxon>Chordata</taxon>
        <taxon>Craniata</taxon>
        <taxon>Vertebrata</taxon>
        <taxon>Euteleostomi</taxon>
        <taxon>Archelosauria</taxon>
        <taxon>Archosauria</taxon>
        <taxon>Dinosauria</taxon>
        <taxon>Saurischia</taxon>
        <taxon>Theropoda</taxon>
        <taxon>Coelurosauria</taxon>
        <taxon>Aves</taxon>
        <taxon>Neognathae</taxon>
        <taxon>Neoaves</taxon>
        <taxon>Telluraves</taxon>
        <taxon>Australaves</taxon>
        <taxon>Passeriformes</taxon>
        <taxon>Passeroidea</taxon>
        <taxon>Passeridae</taxon>
        <taxon>Chloebia</taxon>
    </lineage>
</organism>
<sequence length="129" mass="13711">MGSNDSCLLLTADPVFPRGFGAVLSFAPCLELQQLSLLGQRSAVSLDGSWEWSRSALIPVMQHSLSLCSYPVPLPGTTSSWEVPPEWSRPSQGLPATGSVKSPGIAAEACLDCFVSLDLWETSTAGEKQ</sequence>
<dbReference type="AlphaFoldDB" id="A0A3L8SKC8"/>
<evidence type="ECO:0000256" key="1">
    <source>
        <dbReference type="SAM" id="MobiDB-lite"/>
    </source>
</evidence>
<keyword evidence="3" id="KW-1185">Reference proteome</keyword>
<dbReference type="EMBL" id="QUSF01000016">
    <property type="protein sequence ID" value="RLW03266.1"/>
    <property type="molecule type" value="Genomic_DNA"/>
</dbReference>
<reference evidence="2 3" key="1">
    <citation type="journal article" date="2018" name="Proc. R. Soc. B">
        <title>A non-coding region near Follistatin controls head colour polymorphism in the Gouldian finch.</title>
        <authorList>
            <person name="Toomey M.B."/>
            <person name="Marques C.I."/>
            <person name="Andrade P."/>
            <person name="Araujo P.M."/>
            <person name="Sabatino S."/>
            <person name="Gazda M.A."/>
            <person name="Afonso S."/>
            <person name="Lopes R.J."/>
            <person name="Corbo J.C."/>
            <person name="Carneiro M."/>
        </authorList>
    </citation>
    <scope>NUCLEOTIDE SEQUENCE [LARGE SCALE GENOMIC DNA]</scope>
    <source>
        <strain evidence="2">Red01</strain>
        <tissue evidence="2">Muscle</tissue>
    </source>
</reference>
<comment type="caution">
    <text evidence="2">The sequence shown here is derived from an EMBL/GenBank/DDBJ whole genome shotgun (WGS) entry which is preliminary data.</text>
</comment>
<accession>A0A3L8SKC8</accession>
<proteinExistence type="predicted"/>